<dbReference type="EMBL" id="BHXQ01000004">
    <property type="protein sequence ID" value="GCC52014.1"/>
    <property type="molecule type" value="Genomic_DNA"/>
</dbReference>
<sequence>MKRKILVVIALFVCSFAWSQDQKKIGGFLAYGTEVESLGIGVNAEFPIADSKFSIAPNFIFYFPKEEFGIKSTIWELNANANYYFSSTESASFYGVGGLNYTQVKVKGETFFGDFSASEGSIGLNLGAGVNFNLGKSFAPFAELKYTIGDFDQLVLAGGLKFNF</sequence>
<evidence type="ECO:0000313" key="5">
    <source>
        <dbReference type="Proteomes" id="UP000288227"/>
    </source>
</evidence>
<dbReference type="Pfam" id="PF13505">
    <property type="entry name" value="OMP_b-brl"/>
    <property type="match status" value="1"/>
</dbReference>
<feature type="domain" description="Outer membrane protein beta-barrel" evidence="3">
    <location>
        <begin position="23"/>
        <end position="149"/>
    </location>
</feature>
<proteinExistence type="predicted"/>
<gene>
    <name evidence="4" type="ORF">SanaruYs_22460</name>
</gene>
<dbReference type="Gene3D" id="2.40.160.20">
    <property type="match status" value="1"/>
</dbReference>
<dbReference type="Proteomes" id="UP000288227">
    <property type="component" value="Unassembled WGS sequence"/>
</dbReference>
<evidence type="ECO:0000256" key="2">
    <source>
        <dbReference type="SAM" id="SignalP"/>
    </source>
</evidence>
<reference evidence="4 5" key="1">
    <citation type="submission" date="2018-11" db="EMBL/GenBank/DDBJ databases">
        <title>Chryseotalea sanarue gen. nov., sp., nov., a member of the family Cytophagaceae, isolated from a brackish lake in Hamamatsu Japan.</title>
        <authorList>
            <person name="Maejima Y."/>
            <person name="Iino T."/>
            <person name="Muraguchi Y."/>
            <person name="Fukuda K."/>
            <person name="Ohkuma M."/>
            <person name="Moriuchi R."/>
            <person name="Dohra H."/>
            <person name="Kimbara K."/>
            <person name="Shintani M."/>
        </authorList>
    </citation>
    <scope>NUCLEOTIDE SEQUENCE [LARGE SCALE GENOMIC DNA]</scope>
    <source>
        <strain evidence="4 5">Ys</strain>
    </source>
</reference>
<name>A0A401UAY6_9BACT</name>
<feature type="chain" id="PRO_5019250728" description="Outer membrane protein beta-barrel domain-containing protein" evidence="2">
    <location>
        <begin position="20"/>
        <end position="164"/>
    </location>
</feature>
<comment type="caution">
    <text evidence="4">The sequence shown here is derived from an EMBL/GenBank/DDBJ whole genome shotgun (WGS) entry which is preliminary data.</text>
</comment>
<organism evidence="4 5">
    <name type="scientific">Chryseotalea sanaruensis</name>
    <dbReference type="NCBI Taxonomy" id="2482724"/>
    <lineage>
        <taxon>Bacteria</taxon>
        <taxon>Pseudomonadati</taxon>
        <taxon>Bacteroidota</taxon>
        <taxon>Cytophagia</taxon>
        <taxon>Cytophagales</taxon>
        <taxon>Chryseotaleaceae</taxon>
        <taxon>Chryseotalea</taxon>
    </lineage>
</organism>
<dbReference type="SUPFAM" id="SSF56925">
    <property type="entry name" value="OMPA-like"/>
    <property type="match status" value="1"/>
</dbReference>
<dbReference type="InterPro" id="IPR027385">
    <property type="entry name" value="Beta-barrel_OMP"/>
</dbReference>
<accession>A0A401UAY6</accession>
<evidence type="ECO:0000313" key="4">
    <source>
        <dbReference type="EMBL" id="GCC52014.1"/>
    </source>
</evidence>
<feature type="signal peptide" evidence="2">
    <location>
        <begin position="1"/>
        <end position="19"/>
    </location>
</feature>
<dbReference type="OrthoDB" id="1122114at2"/>
<dbReference type="InterPro" id="IPR011250">
    <property type="entry name" value="OMP/PagP_B-barrel"/>
</dbReference>
<evidence type="ECO:0000256" key="1">
    <source>
        <dbReference type="ARBA" id="ARBA00022729"/>
    </source>
</evidence>
<dbReference type="RefSeq" id="WP_127122668.1">
    <property type="nucleotide sequence ID" value="NZ_BHXQ01000004.1"/>
</dbReference>
<evidence type="ECO:0000259" key="3">
    <source>
        <dbReference type="Pfam" id="PF13505"/>
    </source>
</evidence>
<protein>
    <recommendedName>
        <fullName evidence="3">Outer membrane protein beta-barrel domain-containing protein</fullName>
    </recommendedName>
</protein>
<dbReference type="AlphaFoldDB" id="A0A401UAY6"/>
<keyword evidence="5" id="KW-1185">Reference proteome</keyword>
<keyword evidence="1 2" id="KW-0732">Signal</keyword>